<keyword evidence="10" id="KW-1133">Transmembrane helix</keyword>
<dbReference type="InterPro" id="IPR036097">
    <property type="entry name" value="HisK_dim/P_sf"/>
</dbReference>
<dbReference type="Pfam" id="PF02518">
    <property type="entry name" value="HATPase_c"/>
    <property type="match status" value="1"/>
</dbReference>
<dbReference type="SMART" id="SM00388">
    <property type="entry name" value="HisKA"/>
    <property type="match status" value="1"/>
</dbReference>
<proteinExistence type="predicted"/>
<keyword evidence="8" id="KW-0902">Two-component regulatory system</keyword>
<dbReference type="InterPro" id="IPR000014">
    <property type="entry name" value="PAS"/>
</dbReference>
<keyword evidence="3" id="KW-0597">Phosphoprotein</keyword>
<keyword evidence="10" id="KW-0472">Membrane</keyword>
<feature type="domain" description="PAC" evidence="13">
    <location>
        <begin position="223"/>
        <end position="274"/>
    </location>
</feature>
<evidence type="ECO:0000256" key="5">
    <source>
        <dbReference type="ARBA" id="ARBA00022741"/>
    </source>
</evidence>
<evidence type="ECO:0000256" key="1">
    <source>
        <dbReference type="ARBA" id="ARBA00000085"/>
    </source>
</evidence>
<keyword evidence="4" id="KW-0808">Transferase</keyword>
<dbReference type="SUPFAM" id="SSF47384">
    <property type="entry name" value="Homodimeric domain of signal transducing histidine kinase"/>
    <property type="match status" value="1"/>
</dbReference>
<dbReference type="EMBL" id="JAHZUY010000051">
    <property type="protein sequence ID" value="MBW8270743.1"/>
    <property type="molecule type" value="Genomic_DNA"/>
</dbReference>
<dbReference type="InterPro" id="IPR005467">
    <property type="entry name" value="His_kinase_dom"/>
</dbReference>
<dbReference type="InterPro" id="IPR036890">
    <property type="entry name" value="HATPase_C_sf"/>
</dbReference>
<feature type="transmembrane region" description="Helical" evidence="10">
    <location>
        <begin position="92"/>
        <end position="112"/>
    </location>
</feature>
<reference evidence="14 15" key="1">
    <citation type="submission" date="2021-08" db="EMBL/GenBank/DDBJ databases">
        <title>Caldovatus sediminis gen. nov., sp. nov., a moderately thermophilic bacterium isolated from a hot spring.</title>
        <authorList>
            <person name="Hu C.-J."/>
            <person name="Li W.-J."/>
            <person name="Xian W.-D."/>
        </authorList>
    </citation>
    <scope>NUCLEOTIDE SEQUENCE [LARGE SCALE GENOMIC DNA]</scope>
    <source>
        <strain evidence="14 15">SYSU G05006</strain>
    </source>
</reference>
<evidence type="ECO:0000256" key="8">
    <source>
        <dbReference type="ARBA" id="ARBA00023012"/>
    </source>
</evidence>
<dbReference type="PANTHER" id="PTHR43065:SF46">
    <property type="entry name" value="C4-DICARBOXYLATE TRANSPORT SENSOR PROTEIN DCTB"/>
    <property type="match status" value="1"/>
</dbReference>
<dbReference type="EC" id="2.7.13.3" evidence="2"/>
<dbReference type="InterPro" id="IPR004358">
    <property type="entry name" value="Sig_transdc_His_kin-like_C"/>
</dbReference>
<accession>A0ABS7F5F5</accession>
<dbReference type="PANTHER" id="PTHR43065">
    <property type="entry name" value="SENSOR HISTIDINE KINASE"/>
    <property type="match status" value="1"/>
</dbReference>
<dbReference type="Gene3D" id="3.30.565.10">
    <property type="entry name" value="Histidine kinase-like ATPase, C-terminal domain"/>
    <property type="match status" value="1"/>
</dbReference>
<dbReference type="PRINTS" id="PR00344">
    <property type="entry name" value="BCTRLSENSOR"/>
</dbReference>
<dbReference type="PROSITE" id="PS50113">
    <property type="entry name" value="PAC"/>
    <property type="match status" value="1"/>
</dbReference>
<dbReference type="SMART" id="SM00387">
    <property type="entry name" value="HATPase_c"/>
    <property type="match status" value="1"/>
</dbReference>
<evidence type="ECO:0000259" key="11">
    <source>
        <dbReference type="PROSITE" id="PS50109"/>
    </source>
</evidence>
<dbReference type="PROSITE" id="PS50109">
    <property type="entry name" value="HIS_KIN"/>
    <property type="match status" value="1"/>
</dbReference>
<sequence length="557" mass="58421">MSASAFPVDSVPALPHGSDPFRHGDPLWLPAGAEAAAAAASLVILAALVSFFLRRREPGFPILAALLSLFLLSDATAHLARLWMLWRPDHGATGPVATGLAAVIGLASAVLLRPVLAKTLARPSPADLAREIEVRRAAEARARESEARLASLFEHMADAVFVVGQRPDGRFAYESVNPAFERLFGVGRDRLLGQGPRAFLDDEAVVALIERRYAEALAGHAPVAYEACGFTRAGYRHWHTVLAPIRDPEGQVVRLLGSVRDVTETRRLQADLQEAARLATVGSMCAGVAHEMSQPVNVIALWAGNARAALAAGRAEPERLARAFEVVLDQSRRIGALLERMRELTREEPAGPGARPAAPPRGEGGARPGAPAAEAEPGGPFDAAEAVAAVAAVASRQYAIEGTVELTLDRPPGTIPVQGRRAKLEQALLQLIANAHDAVLERRSREPGAPARIVVALRADHAGGVVAIAVRDTGGGVPEAVRGRIFDPFFTTKEPGRGTGLGLAIVQGVARSMGGRLETWNEAAGTAEAGAVFCLTLPLAAAAPVRPGPVRVGTAAA</sequence>
<evidence type="ECO:0000256" key="7">
    <source>
        <dbReference type="ARBA" id="ARBA00022840"/>
    </source>
</evidence>
<dbReference type="InterPro" id="IPR003594">
    <property type="entry name" value="HATPase_dom"/>
</dbReference>
<evidence type="ECO:0000256" key="6">
    <source>
        <dbReference type="ARBA" id="ARBA00022777"/>
    </source>
</evidence>
<keyword evidence="7" id="KW-0067">ATP-binding</keyword>
<dbReference type="CDD" id="cd00130">
    <property type="entry name" value="PAS"/>
    <property type="match status" value="1"/>
</dbReference>
<keyword evidence="6" id="KW-0418">Kinase</keyword>
<dbReference type="SMART" id="SM00091">
    <property type="entry name" value="PAS"/>
    <property type="match status" value="1"/>
</dbReference>
<feature type="compositionally biased region" description="Low complexity" evidence="9">
    <location>
        <begin position="368"/>
        <end position="379"/>
    </location>
</feature>
<comment type="catalytic activity">
    <reaction evidence="1">
        <text>ATP + protein L-histidine = ADP + protein N-phospho-L-histidine.</text>
        <dbReference type="EC" id="2.7.13.3"/>
    </reaction>
</comment>
<dbReference type="PROSITE" id="PS50112">
    <property type="entry name" value="PAS"/>
    <property type="match status" value="1"/>
</dbReference>
<evidence type="ECO:0000256" key="9">
    <source>
        <dbReference type="SAM" id="MobiDB-lite"/>
    </source>
</evidence>
<dbReference type="InterPro" id="IPR000700">
    <property type="entry name" value="PAS-assoc_C"/>
</dbReference>
<evidence type="ECO:0000313" key="14">
    <source>
        <dbReference type="EMBL" id="MBW8270743.1"/>
    </source>
</evidence>
<feature type="transmembrane region" description="Helical" evidence="10">
    <location>
        <begin position="60"/>
        <end position="80"/>
    </location>
</feature>
<dbReference type="Pfam" id="PF00512">
    <property type="entry name" value="HisKA"/>
    <property type="match status" value="1"/>
</dbReference>
<dbReference type="Pfam" id="PF08448">
    <property type="entry name" value="PAS_4"/>
    <property type="match status" value="1"/>
</dbReference>
<dbReference type="InterPro" id="IPR003661">
    <property type="entry name" value="HisK_dim/P_dom"/>
</dbReference>
<dbReference type="RefSeq" id="WP_220118530.1">
    <property type="nucleotide sequence ID" value="NZ_JAHZUY010000051.1"/>
</dbReference>
<evidence type="ECO:0000259" key="13">
    <source>
        <dbReference type="PROSITE" id="PS50113"/>
    </source>
</evidence>
<feature type="region of interest" description="Disordered" evidence="9">
    <location>
        <begin position="344"/>
        <end position="379"/>
    </location>
</feature>
<dbReference type="SUPFAM" id="SSF55785">
    <property type="entry name" value="PYP-like sensor domain (PAS domain)"/>
    <property type="match status" value="1"/>
</dbReference>
<keyword evidence="10" id="KW-0812">Transmembrane</keyword>
<protein>
    <recommendedName>
        <fullName evidence="2">histidine kinase</fullName>
        <ecNumber evidence="2">2.7.13.3</ecNumber>
    </recommendedName>
</protein>
<evidence type="ECO:0000256" key="10">
    <source>
        <dbReference type="SAM" id="Phobius"/>
    </source>
</evidence>
<evidence type="ECO:0000259" key="12">
    <source>
        <dbReference type="PROSITE" id="PS50112"/>
    </source>
</evidence>
<name>A0ABS7F5F5_9PROT</name>
<organism evidence="14 15">
    <name type="scientific">Caldovatus aquaticus</name>
    <dbReference type="NCBI Taxonomy" id="2865671"/>
    <lineage>
        <taxon>Bacteria</taxon>
        <taxon>Pseudomonadati</taxon>
        <taxon>Pseudomonadota</taxon>
        <taxon>Alphaproteobacteria</taxon>
        <taxon>Acetobacterales</taxon>
        <taxon>Roseomonadaceae</taxon>
        <taxon>Caldovatus</taxon>
    </lineage>
</organism>
<comment type="caution">
    <text evidence="14">The sequence shown here is derived from an EMBL/GenBank/DDBJ whole genome shotgun (WGS) entry which is preliminary data.</text>
</comment>
<dbReference type="Gene3D" id="1.10.287.130">
    <property type="match status" value="1"/>
</dbReference>
<feature type="domain" description="PAS" evidence="12">
    <location>
        <begin position="145"/>
        <end position="220"/>
    </location>
</feature>
<evidence type="ECO:0000256" key="2">
    <source>
        <dbReference type="ARBA" id="ARBA00012438"/>
    </source>
</evidence>
<keyword evidence="15" id="KW-1185">Reference proteome</keyword>
<dbReference type="NCBIfam" id="TIGR00229">
    <property type="entry name" value="sensory_box"/>
    <property type="match status" value="1"/>
</dbReference>
<evidence type="ECO:0000256" key="3">
    <source>
        <dbReference type="ARBA" id="ARBA00022553"/>
    </source>
</evidence>
<dbReference type="SUPFAM" id="SSF55874">
    <property type="entry name" value="ATPase domain of HSP90 chaperone/DNA topoisomerase II/histidine kinase"/>
    <property type="match status" value="1"/>
</dbReference>
<dbReference type="Proteomes" id="UP001519924">
    <property type="component" value="Unassembled WGS sequence"/>
</dbReference>
<gene>
    <name evidence="14" type="ORF">K1J50_14760</name>
</gene>
<evidence type="ECO:0000313" key="15">
    <source>
        <dbReference type="Proteomes" id="UP001519924"/>
    </source>
</evidence>
<dbReference type="InterPro" id="IPR035965">
    <property type="entry name" value="PAS-like_dom_sf"/>
</dbReference>
<dbReference type="Gene3D" id="3.30.450.20">
    <property type="entry name" value="PAS domain"/>
    <property type="match status" value="1"/>
</dbReference>
<evidence type="ECO:0000256" key="4">
    <source>
        <dbReference type="ARBA" id="ARBA00022679"/>
    </source>
</evidence>
<dbReference type="CDD" id="cd00082">
    <property type="entry name" value="HisKA"/>
    <property type="match status" value="1"/>
</dbReference>
<keyword evidence="5" id="KW-0547">Nucleotide-binding</keyword>
<feature type="domain" description="Histidine kinase" evidence="11">
    <location>
        <begin position="287"/>
        <end position="541"/>
    </location>
</feature>
<dbReference type="InterPro" id="IPR013656">
    <property type="entry name" value="PAS_4"/>
</dbReference>
<feature type="transmembrane region" description="Helical" evidence="10">
    <location>
        <begin position="35"/>
        <end position="53"/>
    </location>
</feature>